<keyword evidence="7 9" id="KW-0445">Lipid transport</keyword>
<keyword evidence="3 9" id="KW-0813">Transport</keyword>
<dbReference type="InterPro" id="IPR007241">
    <property type="entry name" value="Autophagy-rel_prot_9"/>
</dbReference>
<keyword evidence="4 9" id="KW-0812">Transmembrane</keyword>
<evidence type="ECO:0000256" key="8">
    <source>
        <dbReference type="ARBA" id="ARBA00023136"/>
    </source>
</evidence>
<protein>
    <recommendedName>
        <fullName evidence="9">Autophagy-related protein 9</fullName>
    </recommendedName>
</protein>
<organism evidence="10">
    <name type="scientific">Encephalitozoon cuniculi</name>
    <name type="common">Microsporidian parasite</name>
    <dbReference type="NCBI Taxonomy" id="6035"/>
    <lineage>
        <taxon>Eukaryota</taxon>
        <taxon>Fungi</taxon>
        <taxon>Fungi incertae sedis</taxon>
        <taxon>Microsporidia</taxon>
        <taxon>Unikaryonidae</taxon>
        <taxon>Encephalitozoon</taxon>
    </lineage>
</organism>
<dbReference type="VEuPathDB" id="MicrosporidiaDB:ECU11_0270"/>
<keyword evidence="8 9" id="KW-0472">Membrane</keyword>
<comment type="similarity">
    <text evidence="2 9">Belongs to the ATG9 family.</text>
</comment>
<evidence type="ECO:0000256" key="6">
    <source>
        <dbReference type="ARBA" id="ARBA00023006"/>
    </source>
</evidence>
<comment type="subcellular location">
    <subcellularLocation>
        <location evidence="1 9">Preautophagosomal structure membrane</location>
        <topology evidence="1 9">Multi-pass membrane protein</topology>
    </subcellularLocation>
</comment>
<keyword evidence="6 9" id="KW-0072">Autophagy</keyword>
<evidence type="ECO:0000256" key="1">
    <source>
        <dbReference type="ARBA" id="ARBA00004511"/>
    </source>
</evidence>
<accession>M1K7A1</accession>
<comment type="caution">
    <text evidence="9">Lacks conserved residue(s) required for the propagation of feature annotation.</text>
</comment>
<name>M1K7A1_ENCCN</name>
<evidence type="ECO:0000256" key="3">
    <source>
        <dbReference type="ARBA" id="ARBA00022448"/>
    </source>
</evidence>
<evidence type="ECO:0000256" key="9">
    <source>
        <dbReference type="RuleBase" id="RU364027"/>
    </source>
</evidence>
<feature type="transmembrane region" description="Helical" evidence="9">
    <location>
        <begin position="241"/>
        <end position="265"/>
    </location>
</feature>
<evidence type="ECO:0000256" key="7">
    <source>
        <dbReference type="ARBA" id="ARBA00023055"/>
    </source>
</evidence>
<sequence>MRNVFITGSLCLTVYLTSNMDVLRSNEAPSVGMNFSSATLVVGGVFVMKEVVSWMINLKKMISIFYMYRYVLSGDMEKKTRFRDIVEGVIKLEKEIHNRDLRREDVRGIVSRGNLLVLLIMKKFPSIFHPTCSRFFLYILHAYVHKIEEGPVEELGNEIRVVSVVAFILSPVISIFLILYYIARIIEKSQSSIFYVFRKAHRPSFKYFMSKKDEFPHETQKRIRKGTRYLNAFFLSKKRDCIVGICSAISFFLSCMIFLVVYLILNTILVSRPSLNGVLYQDISLLGKTTNVMYLSYFIGGISCCLRCLSFDYATTNRRRMFVKWCVLMEQKSLVEYSGNRGYLTALISKFFVPRIYLFLVEIISPFFVPFQLERLRARLERIHIMLNSMDELEEHDTETQGGRASILDL</sequence>
<feature type="transmembrane region" description="Helical" evidence="9">
    <location>
        <begin position="356"/>
        <end position="373"/>
    </location>
</feature>
<comment type="function">
    <text evidence="9">Phospholipid scramblase involved in autophagy. Cycles between the preautophagosomal structure/phagophore assembly site (PAS) and the cytoplasmic vesicle pool and supplies membrane for the growing autophagosome. Lipid scramblase activity plays a key role in preautophagosomal structure/phagophore assembly by distributing the phospholipids that arrive through ATG2 from the cytoplasmic to the luminal leaflet of the bilayer, thereby driving autophagosomal membrane expansion.</text>
</comment>
<dbReference type="GO" id="GO:0006914">
    <property type="term" value="P:autophagy"/>
    <property type="evidence" value="ECO:0007669"/>
    <property type="project" value="UniProtKB-KW"/>
</dbReference>
<dbReference type="GO" id="GO:0006869">
    <property type="term" value="P:lipid transport"/>
    <property type="evidence" value="ECO:0007669"/>
    <property type="project" value="UniProtKB-KW"/>
</dbReference>
<evidence type="ECO:0000313" key="10">
    <source>
        <dbReference type="EMBL" id="AGE94890.1"/>
    </source>
</evidence>
<dbReference type="Pfam" id="PF04109">
    <property type="entry name" value="ATG9"/>
    <property type="match status" value="1"/>
</dbReference>
<evidence type="ECO:0000256" key="2">
    <source>
        <dbReference type="ARBA" id="ARBA00006185"/>
    </source>
</evidence>
<dbReference type="VEuPathDB" id="MicrosporidiaDB:AEWD_110210"/>
<dbReference type="EMBL" id="KC513604">
    <property type="protein sequence ID" value="AGE94890.1"/>
    <property type="molecule type" value="Genomic_DNA"/>
</dbReference>
<proteinExistence type="inferred from homology"/>
<dbReference type="VEuPathDB" id="MicrosporidiaDB:M970_110210"/>
<dbReference type="VEuPathDB" id="MicrosporidiaDB:AEWR_110210"/>
<keyword evidence="5 9" id="KW-1133">Transmembrane helix</keyword>
<evidence type="ECO:0000256" key="5">
    <source>
        <dbReference type="ARBA" id="ARBA00022989"/>
    </source>
</evidence>
<dbReference type="GO" id="GO:0034045">
    <property type="term" value="C:phagophore assembly site membrane"/>
    <property type="evidence" value="ECO:0007669"/>
    <property type="project" value="UniProtKB-SubCell"/>
</dbReference>
<dbReference type="AlphaFoldDB" id="M1K7A1"/>
<feature type="transmembrane region" description="Helical" evidence="9">
    <location>
        <begin position="164"/>
        <end position="183"/>
    </location>
</feature>
<dbReference type="VEuPathDB" id="MicrosporidiaDB:AEWQ_110210"/>
<reference evidence="10" key="1">
    <citation type="journal article" date="2013" name="Eukaryot. Cell">
        <title>Extremely Reduced Levels of Heterozygosity in the Vertebrate Pathogen Encephalitozoon cuniculi.</title>
        <authorList>
            <person name="Selman M."/>
            <person name="Sak B."/>
            <person name="Kvac M."/>
            <person name="Farinelli L."/>
            <person name="Weiss L.M."/>
            <person name="Corradi N."/>
        </authorList>
    </citation>
    <scope>NUCLEOTIDE SEQUENCE</scope>
</reference>
<evidence type="ECO:0000256" key="4">
    <source>
        <dbReference type="ARBA" id="ARBA00022692"/>
    </source>
</evidence>
<gene>
    <name evidence="10" type="ORF">ECU11_0270</name>
</gene>
<feature type="transmembrane region" description="Helical" evidence="9">
    <location>
        <begin position="294"/>
        <end position="314"/>
    </location>
</feature>